<dbReference type="STRING" id="1182542.W9XBC9"/>
<evidence type="ECO:0000313" key="3">
    <source>
        <dbReference type="EMBL" id="EXJ77518.1"/>
    </source>
</evidence>
<dbReference type="HOGENOM" id="CLU_063954_1_0_1"/>
<dbReference type="InterPro" id="IPR048273">
    <property type="entry name" value="Luciferase"/>
</dbReference>
<evidence type="ECO:0000256" key="1">
    <source>
        <dbReference type="SAM" id="Phobius"/>
    </source>
</evidence>
<sequence length="261" mass="28796">MAVSNGCIPPLFYAVAFILMASALITYVLGFVNLDITPLLHSEQGKAVQSISHRIYERLLKPISVSDPTIPPSIPASLSSRGYLEPLLPRSGSRPAVSGTCHPKQITQLPCLDKEIEVPGRLQDLITAISVRHPRTTYLGSSTFEADGPVTLFARHRVFDETRYYGEILRADRSSGLIQCTLHPHDVKAVVEKGWGQRHPLSTRLASWLAMSKSHPGRSAETRVVLYAPRSQNDMEVVNQVIHAAVWWVGGLDSRVDDEKA</sequence>
<feature type="domain" description="Luciferase" evidence="2">
    <location>
        <begin position="167"/>
        <end position="245"/>
    </location>
</feature>
<dbReference type="PANTHER" id="PTHR38695">
    <property type="entry name" value="AMINO ACID PERMEASE_ SLC12A DOMAIN-CONTAINING PROTEIN"/>
    <property type="match status" value="1"/>
</dbReference>
<evidence type="ECO:0000313" key="4">
    <source>
        <dbReference type="Proteomes" id="UP000019478"/>
    </source>
</evidence>
<dbReference type="EMBL" id="AMGY01000010">
    <property type="protein sequence ID" value="EXJ77518.1"/>
    <property type="molecule type" value="Genomic_DNA"/>
</dbReference>
<dbReference type="InterPro" id="IPR040841">
    <property type="entry name" value="Luciferase_dom"/>
</dbReference>
<dbReference type="GeneID" id="19173828"/>
<dbReference type="RefSeq" id="XP_007738028.1">
    <property type="nucleotide sequence ID" value="XM_007739838.1"/>
</dbReference>
<organism evidence="3 4">
    <name type="scientific">Capronia epimyces CBS 606.96</name>
    <dbReference type="NCBI Taxonomy" id="1182542"/>
    <lineage>
        <taxon>Eukaryota</taxon>
        <taxon>Fungi</taxon>
        <taxon>Dikarya</taxon>
        <taxon>Ascomycota</taxon>
        <taxon>Pezizomycotina</taxon>
        <taxon>Eurotiomycetes</taxon>
        <taxon>Chaetothyriomycetidae</taxon>
        <taxon>Chaetothyriales</taxon>
        <taxon>Herpotrichiellaceae</taxon>
        <taxon>Capronia</taxon>
    </lineage>
</organism>
<dbReference type="AlphaFoldDB" id="W9XBC9"/>
<keyword evidence="1" id="KW-0812">Transmembrane</keyword>
<gene>
    <name evidence="3" type="ORF">A1O3_09745</name>
</gene>
<accession>W9XBC9</accession>
<keyword evidence="1" id="KW-1133">Transmembrane helix</keyword>
<name>W9XBC9_9EURO</name>
<feature type="transmembrane region" description="Helical" evidence="1">
    <location>
        <begin position="12"/>
        <end position="34"/>
    </location>
</feature>
<proteinExistence type="predicted"/>
<dbReference type="Pfam" id="PF17648">
    <property type="entry name" value="Luciferase"/>
    <property type="match status" value="1"/>
</dbReference>
<keyword evidence="1" id="KW-0472">Membrane</keyword>
<comment type="caution">
    <text evidence="3">The sequence shown here is derived from an EMBL/GenBank/DDBJ whole genome shotgun (WGS) entry which is preliminary data.</text>
</comment>
<keyword evidence="4" id="KW-1185">Reference proteome</keyword>
<reference evidence="3 4" key="1">
    <citation type="submission" date="2013-03" db="EMBL/GenBank/DDBJ databases">
        <title>The Genome Sequence of Capronia epimyces CBS 606.96.</title>
        <authorList>
            <consortium name="The Broad Institute Genomics Platform"/>
            <person name="Cuomo C."/>
            <person name="de Hoog S."/>
            <person name="Gorbushina A."/>
            <person name="Walker B."/>
            <person name="Young S.K."/>
            <person name="Zeng Q."/>
            <person name="Gargeya S."/>
            <person name="Fitzgerald M."/>
            <person name="Haas B."/>
            <person name="Abouelleil A."/>
            <person name="Allen A.W."/>
            <person name="Alvarado L."/>
            <person name="Arachchi H.M."/>
            <person name="Berlin A.M."/>
            <person name="Chapman S.B."/>
            <person name="Gainer-Dewar J."/>
            <person name="Goldberg J."/>
            <person name="Griggs A."/>
            <person name="Gujja S."/>
            <person name="Hansen M."/>
            <person name="Howarth C."/>
            <person name="Imamovic A."/>
            <person name="Ireland A."/>
            <person name="Larimer J."/>
            <person name="McCowan C."/>
            <person name="Murphy C."/>
            <person name="Pearson M."/>
            <person name="Poon T.W."/>
            <person name="Priest M."/>
            <person name="Roberts A."/>
            <person name="Saif S."/>
            <person name="Shea T."/>
            <person name="Sisk P."/>
            <person name="Sykes S."/>
            <person name="Wortman J."/>
            <person name="Nusbaum C."/>
            <person name="Birren B."/>
        </authorList>
    </citation>
    <scope>NUCLEOTIDE SEQUENCE [LARGE SCALE GENOMIC DNA]</scope>
    <source>
        <strain evidence="3 4">CBS 606.96</strain>
    </source>
</reference>
<evidence type="ECO:0000259" key="2">
    <source>
        <dbReference type="Pfam" id="PF17648"/>
    </source>
</evidence>
<dbReference type="Proteomes" id="UP000019478">
    <property type="component" value="Unassembled WGS sequence"/>
</dbReference>
<protein>
    <recommendedName>
        <fullName evidence="2">Luciferase domain-containing protein</fullName>
    </recommendedName>
</protein>
<dbReference type="OrthoDB" id="5358398at2759"/>
<dbReference type="PANTHER" id="PTHR38695:SF1">
    <property type="entry name" value="AMINO ACID PERMEASE_ SLC12A DOMAIN-CONTAINING PROTEIN"/>
    <property type="match status" value="1"/>
</dbReference>